<evidence type="ECO:0000313" key="3">
    <source>
        <dbReference type="Proteomes" id="UP000276901"/>
    </source>
</evidence>
<accession>A0AAE6X711</accession>
<protein>
    <recommendedName>
        <fullName evidence="5">Lipoprotein</fullName>
    </recommendedName>
</protein>
<evidence type="ECO:0000313" key="1">
    <source>
        <dbReference type="EMBL" id="QIM65563.1"/>
    </source>
</evidence>
<evidence type="ECO:0008006" key="5">
    <source>
        <dbReference type="Google" id="ProtNLM"/>
    </source>
</evidence>
<organism evidence="1 4">
    <name type="scientific">Frederiksenia canicola</name>
    <dbReference type="NCBI Taxonomy" id="123824"/>
    <lineage>
        <taxon>Bacteria</taxon>
        <taxon>Pseudomonadati</taxon>
        <taxon>Pseudomonadota</taxon>
        <taxon>Gammaproteobacteria</taxon>
        <taxon>Pasteurellales</taxon>
        <taxon>Pasteurellaceae</taxon>
        <taxon>Frederiksenia</taxon>
    </lineage>
</organism>
<dbReference type="EMBL" id="RKQT01000001">
    <property type="protein sequence ID" value="RPE95984.1"/>
    <property type="molecule type" value="Genomic_DNA"/>
</dbReference>
<dbReference type="Proteomes" id="UP000276901">
    <property type="component" value="Unassembled WGS sequence"/>
</dbReference>
<keyword evidence="3" id="KW-1185">Reference proteome</keyword>
<gene>
    <name evidence="1" type="ORF">A4G17_08970</name>
    <name evidence="2" type="ORF">EDC49_0363</name>
</gene>
<reference evidence="2 3" key="2">
    <citation type="submission" date="2018-11" db="EMBL/GenBank/DDBJ databases">
        <title>Genomic Encyclopedia of Type Strains, Phase IV (KMG-IV): sequencing the most valuable type-strain genomes for metagenomic binning, comparative biology and taxonomic classification.</title>
        <authorList>
            <person name="Goeker M."/>
        </authorList>
    </citation>
    <scope>NUCLEOTIDE SEQUENCE [LARGE SCALE GENOMIC DNA]</scope>
    <source>
        <strain evidence="2 3">DSM 25797</strain>
    </source>
</reference>
<proteinExistence type="predicted"/>
<reference evidence="1 4" key="1">
    <citation type="submission" date="2016-03" db="EMBL/GenBank/DDBJ databases">
        <authorList>
            <person name="Hansen M.J."/>
            <person name="Bojesen A.M."/>
            <person name="Planet P."/>
        </authorList>
    </citation>
    <scope>NUCLEOTIDE SEQUENCE [LARGE SCALE GENOMIC DNA]</scope>
    <source>
        <strain evidence="1 4">HPA 21</strain>
    </source>
</reference>
<dbReference type="Proteomes" id="UP000502287">
    <property type="component" value="Chromosome"/>
</dbReference>
<sequence>MKFITTAIVVASMLTVLSGCRSNNLYAISNQAENIPHPTLRPTAQAKTKRLNTIQCHDLDDWYLDGYRVGKSFAHEKHQMLQQRMHFCQFSKLPQQFAMNWERGFHVGHHQNKNIRKNRKI</sequence>
<dbReference type="AlphaFoldDB" id="A0AAE6X711"/>
<evidence type="ECO:0000313" key="4">
    <source>
        <dbReference type="Proteomes" id="UP000502287"/>
    </source>
</evidence>
<dbReference type="EMBL" id="CP015029">
    <property type="protein sequence ID" value="QIM65563.1"/>
    <property type="molecule type" value="Genomic_DNA"/>
</dbReference>
<dbReference type="PROSITE" id="PS51257">
    <property type="entry name" value="PROKAR_LIPOPROTEIN"/>
    <property type="match status" value="1"/>
</dbReference>
<name>A0AAE6X711_9PAST</name>
<dbReference type="RefSeq" id="WP_123955908.1">
    <property type="nucleotide sequence ID" value="NZ_CP015029.1"/>
</dbReference>
<evidence type="ECO:0000313" key="2">
    <source>
        <dbReference type="EMBL" id="RPE95984.1"/>
    </source>
</evidence>
<dbReference type="KEGG" id="fcl:A4G17_08970"/>